<evidence type="ECO:0000259" key="2">
    <source>
        <dbReference type="Pfam" id="PF24476"/>
    </source>
</evidence>
<organism evidence="3 4">
    <name type="scientific">Polyplosphaeria fusca</name>
    <dbReference type="NCBI Taxonomy" id="682080"/>
    <lineage>
        <taxon>Eukaryota</taxon>
        <taxon>Fungi</taxon>
        <taxon>Dikarya</taxon>
        <taxon>Ascomycota</taxon>
        <taxon>Pezizomycotina</taxon>
        <taxon>Dothideomycetes</taxon>
        <taxon>Pleosporomycetidae</taxon>
        <taxon>Pleosporales</taxon>
        <taxon>Tetraplosphaeriaceae</taxon>
        <taxon>Polyplosphaeria</taxon>
    </lineage>
</organism>
<name>A0A9P4UT72_9PLEO</name>
<dbReference type="PANTHER" id="PTHR35186:SF4">
    <property type="entry name" value="PRION-INHIBITION AND PROPAGATION HELO DOMAIN-CONTAINING PROTEIN"/>
    <property type="match status" value="1"/>
</dbReference>
<evidence type="ECO:0000313" key="3">
    <source>
        <dbReference type="EMBL" id="KAF2727512.1"/>
    </source>
</evidence>
<evidence type="ECO:0000313" key="4">
    <source>
        <dbReference type="Proteomes" id="UP000799444"/>
    </source>
</evidence>
<accession>A0A9P4UT72</accession>
<feature type="domain" description="DUF7580" evidence="2">
    <location>
        <begin position="230"/>
        <end position="545"/>
    </location>
</feature>
<feature type="signal peptide" evidence="1">
    <location>
        <begin position="1"/>
        <end position="21"/>
    </location>
</feature>
<dbReference type="Pfam" id="PF24476">
    <property type="entry name" value="DUF7580"/>
    <property type="match status" value="1"/>
</dbReference>
<proteinExistence type="predicted"/>
<dbReference type="PANTHER" id="PTHR35186">
    <property type="entry name" value="ANK_REP_REGION DOMAIN-CONTAINING PROTEIN"/>
    <property type="match status" value="1"/>
</dbReference>
<dbReference type="OrthoDB" id="3565018at2759"/>
<comment type="caution">
    <text evidence="3">The sequence shown here is derived from an EMBL/GenBank/DDBJ whole genome shotgun (WGS) entry which is preliminary data.</text>
</comment>
<dbReference type="AlphaFoldDB" id="A0A9P4UT72"/>
<dbReference type="Proteomes" id="UP000799444">
    <property type="component" value="Unassembled WGS sequence"/>
</dbReference>
<gene>
    <name evidence="3" type="ORF">EJ04DRAFT_581990</name>
</gene>
<feature type="chain" id="PRO_5040159286" description="DUF7580 domain-containing protein" evidence="1">
    <location>
        <begin position="22"/>
        <end position="550"/>
    </location>
</feature>
<keyword evidence="4" id="KW-1185">Reference proteome</keyword>
<protein>
    <recommendedName>
        <fullName evidence="2">DUF7580 domain-containing protein</fullName>
    </recommendedName>
</protein>
<evidence type="ECO:0000256" key="1">
    <source>
        <dbReference type="SAM" id="SignalP"/>
    </source>
</evidence>
<sequence length="550" mass="62703">MVSGIELAGVVLATLPLCVEAAKAYSRGVDVIANVILKARRDEALSEFYEEFYWNISELSQSLRVVWERAIGDLAQPLSVLDLNQLKGSSADIADALKAYCGSETTYHQFLLITERLGQLLTELLETQSTYVMKRDLNETEMYNKLFKFTQHRESNETKSSFMERFHFFRKKDDRLRCLHKTKKWNKRLLIVIERAPQDYSRSSRRSVGLQANRAQPWNALVLSVKDPSAQIRVLTRDLYTVLSDCWRCGCTDIHEARFCLNLHNSEKSISDAAAEFDFMVSSWSTNDGTKCWQEGSVGIRTASSPMSPDTGQLRQVCGALRACMAAFRLRLLMEEIQGRHRLWKLDPKPRRLSMGVSEAPVSLQKLLSKNVKMGPKEKRELAVICAYSLLLLHGTPWLSCGWDKTNLSFFYKLTGDEPDFTRPFISTRFEQHARQISQSGLTVFHRNSHILALGILMIEVLNEKPIECWRTGAEIESVSPETEATINWLVADRIIKKMDNSPSKTAISACLNLDWIPQGRRVELEDTDVRDGLYKHVIQPLEVEIGMVE</sequence>
<keyword evidence="1" id="KW-0732">Signal</keyword>
<dbReference type="InterPro" id="IPR056002">
    <property type="entry name" value="DUF7580"/>
</dbReference>
<reference evidence="3" key="1">
    <citation type="journal article" date="2020" name="Stud. Mycol.">
        <title>101 Dothideomycetes genomes: a test case for predicting lifestyles and emergence of pathogens.</title>
        <authorList>
            <person name="Haridas S."/>
            <person name="Albert R."/>
            <person name="Binder M."/>
            <person name="Bloem J."/>
            <person name="Labutti K."/>
            <person name="Salamov A."/>
            <person name="Andreopoulos B."/>
            <person name="Baker S."/>
            <person name="Barry K."/>
            <person name="Bills G."/>
            <person name="Bluhm B."/>
            <person name="Cannon C."/>
            <person name="Castanera R."/>
            <person name="Culley D."/>
            <person name="Daum C."/>
            <person name="Ezra D."/>
            <person name="Gonzalez J."/>
            <person name="Henrissat B."/>
            <person name="Kuo A."/>
            <person name="Liang C."/>
            <person name="Lipzen A."/>
            <person name="Lutzoni F."/>
            <person name="Magnuson J."/>
            <person name="Mondo S."/>
            <person name="Nolan M."/>
            <person name="Ohm R."/>
            <person name="Pangilinan J."/>
            <person name="Park H.-J."/>
            <person name="Ramirez L."/>
            <person name="Alfaro M."/>
            <person name="Sun H."/>
            <person name="Tritt A."/>
            <person name="Yoshinaga Y."/>
            <person name="Zwiers L.-H."/>
            <person name="Turgeon B."/>
            <person name="Goodwin S."/>
            <person name="Spatafora J."/>
            <person name="Crous P."/>
            <person name="Grigoriev I."/>
        </authorList>
    </citation>
    <scope>NUCLEOTIDE SEQUENCE</scope>
    <source>
        <strain evidence="3">CBS 125425</strain>
    </source>
</reference>
<dbReference type="EMBL" id="ML996328">
    <property type="protein sequence ID" value="KAF2727512.1"/>
    <property type="molecule type" value="Genomic_DNA"/>
</dbReference>